<dbReference type="SUPFAM" id="SSF48452">
    <property type="entry name" value="TPR-like"/>
    <property type="match status" value="2"/>
</dbReference>
<reference evidence="2 3" key="1">
    <citation type="submission" date="2022-07" db="EMBL/GenBank/DDBJ databases">
        <title>Methylomonas rivi sp. nov., Methylomonas rosea sp. nov., Methylomonas aureus sp. nov. and Methylomonas subterranea sp. nov., four novel methanotrophs isolated from a freshwater creek and the deep terrestrial subsurface.</title>
        <authorList>
            <person name="Abin C."/>
            <person name="Sankaranarayanan K."/>
            <person name="Garner C."/>
            <person name="Sindelar R."/>
            <person name="Kotary K."/>
            <person name="Garner R."/>
            <person name="Barclay S."/>
            <person name="Lawson P."/>
            <person name="Krumholz L."/>
        </authorList>
    </citation>
    <scope>NUCLEOTIDE SEQUENCE [LARGE SCALE GENOMIC DNA]</scope>
    <source>
        <strain evidence="2 3">SURF-2</strain>
    </source>
</reference>
<comment type="caution">
    <text evidence="2">The sequence shown here is derived from an EMBL/GenBank/DDBJ whole genome shotgun (WGS) entry which is preliminary data.</text>
</comment>
<evidence type="ECO:0000259" key="1">
    <source>
        <dbReference type="SMART" id="SM01043"/>
    </source>
</evidence>
<keyword evidence="3" id="KW-1185">Reference proteome</keyword>
<accession>A0ABT1TLG0</accession>
<dbReference type="InterPro" id="IPR011990">
    <property type="entry name" value="TPR-like_helical_dom_sf"/>
</dbReference>
<dbReference type="InterPro" id="IPR036388">
    <property type="entry name" value="WH-like_DNA-bd_sf"/>
</dbReference>
<dbReference type="InterPro" id="IPR059106">
    <property type="entry name" value="WHD_MalT"/>
</dbReference>
<dbReference type="InterPro" id="IPR027417">
    <property type="entry name" value="P-loop_NTPase"/>
</dbReference>
<dbReference type="Proteomes" id="UP001524499">
    <property type="component" value="Unassembled WGS sequence"/>
</dbReference>
<protein>
    <recommendedName>
        <fullName evidence="1">Bacterial transcriptional activator domain-containing protein</fullName>
    </recommendedName>
</protein>
<dbReference type="InterPro" id="IPR005158">
    <property type="entry name" value="BTAD"/>
</dbReference>
<evidence type="ECO:0000313" key="3">
    <source>
        <dbReference type="Proteomes" id="UP001524499"/>
    </source>
</evidence>
<dbReference type="InterPro" id="IPR051677">
    <property type="entry name" value="AfsR-DnrI-RedD_regulator"/>
</dbReference>
<dbReference type="SUPFAM" id="SSF46894">
    <property type="entry name" value="C-terminal effector domain of the bipartite response regulators"/>
    <property type="match status" value="1"/>
</dbReference>
<sequence length="1048" mass="115520">MKHKPARARLPAKLLPPTLSMAIHRQRLVEQLNRAYLDYGSAAWLFAPAGYGKTTLAAAYAADLQRPLLWYCFDDSDCDPAVFLDHFRLAAADLGLESKVPAFGPEYLAGLDAYVGELFRSLLLPDTSPLLLVFDDCQRVAASPLLMRSLAVLGRIVAAPHRILCLSRHEPPPELAAALQPLGMIAPAQLAFDREEAARLAELTGFDGGDAGLDALLVHSRGWPAALAVELRQPPTAQPAPTEPKADLAQRVLEGLDAVVLRQLSTLAVAETVSEALASELAADVSVSATLARLAAQHYLLNCIDAAAPSYQLHPLLREFLLAHRQAELGDTGYAAFLAHGAAVLERHGEIAQAFELYRRAGAWPELQRLILLHAKTALAAGRSLQLQGWLQSLPDGLPANPWLEFWRAAAHLALNPPLAQSLFERAHAGFGGEPLGRALSAAGVLSAMFFVMDDFRDAARWLDELAELDPVLEAADDVELDSWILGCGNILVHLTGYPELTERWARRTLARLPHCPPGRQVFLASFLLQYHVWRGETESTRALFTFLDQQVSNDEPLYRINLLNWKAVTAFLGAEHGAAYQATETAAQWAISYGLGFYLPNIYGQEAYTALSARDWPRFRAALARMEACLPENRRVDQSFLLHLRSGLSLAEQRFGQARQEAELALAICREIHLPSVAALVQHGLAQVLVAAGDLSEAWRHLQQLQNYAVAANKPFVLFMALLTDAHARLTGGDQAGALTALARALALGKQQRYLNVHPFWQPDVIVTLCTLALEQGIEADYVRWWIRQRQLQPDGNACEEWPWPVKIRTLGQFRIDGEAPDPVRRRQKDNKPLQLLQWLLTINPDGVPQQVLADVLWPDADADAAQHALEVALQRLRKLLGRNEAVLLQGGTLSLNRELCWLDIWVIDDVLRRLAAQPQQAEVLAARLLKVWRGPFLPSLEAPLAASKRETLAAKLSQTLEKLGLALETAGQPATAISCYAQAVATEPLAENLQYRLIECLLDQGRQAEALLAYRRCRNHYAGHYGIEPSSRMQALAARITARTSR</sequence>
<organism evidence="2 3">
    <name type="scientific">Methylomonas subterranea</name>
    <dbReference type="NCBI Taxonomy" id="2952225"/>
    <lineage>
        <taxon>Bacteria</taxon>
        <taxon>Pseudomonadati</taxon>
        <taxon>Pseudomonadota</taxon>
        <taxon>Gammaproteobacteria</taxon>
        <taxon>Methylococcales</taxon>
        <taxon>Methylococcaceae</taxon>
        <taxon>Methylomonas</taxon>
    </lineage>
</organism>
<dbReference type="Gene3D" id="1.10.10.10">
    <property type="entry name" value="Winged helix-like DNA-binding domain superfamily/Winged helix DNA-binding domain"/>
    <property type="match status" value="1"/>
</dbReference>
<dbReference type="PANTHER" id="PTHR35807:SF2">
    <property type="entry name" value="TRANSCRIPTIONAL ACTIVATOR DOMAIN"/>
    <property type="match status" value="1"/>
</dbReference>
<dbReference type="SMART" id="SM01043">
    <property type="entry name" value="BTAD"/>
    <property type="match status" value="1"/>
</dbReference>
<name>A0ABT1TLG0_9GAMM</name>
<dbReference type="Gene3D" id="3.40.50.300">
    <property type="entry name" value="P-loop containing nucleotide triphosphate hydrolases"/>
    <property type="match status" value="1"/>
</dbReference>
<dbReference type="SUPFAM" id="SSF52540">
    <property type="entry name" value="P-loop containing nucleoside triphosphate hydrolases"/>
    <property type="match status" value="1"/>
</dbReference>
<dbReference type="Gene3D" id="1.25.40.10">
    <property type="entry name" value="Tetratricopeptide repeat domain"/>
    <property type="match status" value="2"/>
</dbReference>
<dbReference type="RefSeq" id="WP_256604387.1">
    <property type="nucleotide sequence ID" value="NZ_JANIBJ010000056.1"/>
</dbReference>
<dbReference type="Pfam" id="PF03704">
    <property type="entry name" value="BTAD"/>
    <property type="match status" value="1"/>
</dbReference>
<dbReference type="InterPro" id="IPR016032">
    <property type="entry name" value="Sig_transdc_resp-reg_C-effctor"/>
</dbReference>
<gene>
    <name evidence="2" type="ORF">NP590_19450</name>
</gene>
<proteinExistence type="predicted"/>
<dbReference type="Pfam" id="PF25873">
    <property type="entry name" value="WHD_MalT"/>
    <property type="match status" value="1"/>
</dbReference>
<evidence type="ECO:0000313" key="2">
    <source>
        <dbReference type="EMBL" id="MCQ8106290.1"/>
    </source>
</evidence>
<dbReference type="EMBL" id="JANIBJ010000056">
    <property type="protein sequence ID" value="MCQ8106290.1"/>
    <property type="molecule type" value="Genomic_DNA"/>
</dbReference>
<dbReference type="PANTHER" id="PTHR35807">
    <property type="entry name" value="TRANSCRIPTIONAL REGULATOR REDD-RELATED"/>
    <property type="match status" value="1"/>
</dbReference>
<feature type="domain" description="Bacterial transcriptional activator" evidence="1">
    <location>
        <begin position="904"/>
        <end position="1043"/>
    </location>
</feature>